<sequence>MTTQSWYRWISSFIFLASLSIPGLAQDETTVSSSSDKSNISIHSSNGVQRWKTSTGVTNFNVEIRGKIEVTDDDKDIKSLSENGYLEITKTVFGSKRAIVVESLGGGKIKKEYYEGRNKMEWEPNGKTWLGEILPELVRTTTLGAEGRLNRFYNQGGSAAAVAEITRLESDYVKAHYAKLLLEKNIPPNEMANVVTKIASAINSDYYLSTVLQNNINKMMATPESADAFFKGTQKINSDYYKSVVLKEALKKVSASPAQIKVVLQSAAEIKSDYYLSVVLTTLLEEDGVKEESLNEVVVVSKNIPSDYYRTQVLTKALNKPGISKVMLKNTVNALADVGSDYYKTSVFNTMATRNNMDPEVQAQVVSLVGSSVESDYYASGTLKNILEHQKFSDESFKQLITVAGNLGSSNYASEVLRTAARKDLSRNQLIDILNASANIDSDHYLTEVLISLSEKVKNSDSSVKDAYRAAAKKIDSETYYGRVMKAID</sequence>
<dbReference type="OrthoDB" id="1112654at2"/>
<keyword evidence="3" id="KW-1185">Reference proteome</keyword>
<keyword evidence="1" id="KW-0732">Signal</keyword>
<accession>A0A1M5U2C4</accession>
<evidence type="ECO:0000313" key="2">
    <source>
        <dbReference type="EMBL" id="SHH56793.1"/>
    </source>
</evidence>
<evidence type="ECO:0000313" key="3">
    <source>
        <dbReference type="Proteomes" id="UP000184212"/>
    </source>
</evidence>
<evidence type="ECO:0000256" key="1">
    <source>
        <dbReference type="SAM" id="SignalP"/>
    </source>
</evidence>
<dbReference type="EMBL" id="FQWQ01000003">
    <property type="protein sequence ID" value="SHH56793.1"/>
    <property type="molecule type" value="Genomic_DNA"/>
</dbReference>
<dbReference type="RefSeq" id="WP_073138257.1">
    <property type="nucleotide sequence ID" value="NZ_FQWQ01000003.1"/>
</dbReference>
<evidence type="ECO:0008006" key="4">
    <source>
        <dbReference type="Google" id="ProtNLM"/>
    </source>
</evidence>
<proteinExistence type="predicted"/>
<feature type="signal peptide" evidence="1">
    <location>
        <begin position="1"/>
        <end position="25"/>
    </location>
</feature>
<gene>
    <name evidence="2" type="ORF">SAMN04488109_4402</name>
</gene>
<protein>
    <recommendedName>
        <fullName evidence="4">HEAT repeat-containing protein</fullName>
    </recommendedName>
</protein>
<feature type="chain" id="PRO_5012816128" description="HEAT repeat-containing protein" evidence="1">
    <location>
        <begin position="26"/>
        <end position="489"/>
    </location>
</feature>
<dbReference type="STRING" id="947013.SAMN04488109_4402"/>
<name>A0A1M5U2C4_9BACT</name>
<reference evidence="2 3" key="1">
    <citation type="submission" date="2016-11" db="EMBL/GenBank/DDBJ databases">
        <authorList>
            <person name="Jaros S."/>
            <person name="Januszkiewicz K."/>
            <person name="Wedrychowicz H."/>
        </authorList>
    </citation>
    <scope>NUCLEOTIDE SEQUENCE [LARGE SCALE GENOMIC DNA]</scope>
    <source>
        <strain evidence="2 3">DSM 24574</strain>
    </source>
</reference>
<dbReference type="Proteomes" id="UP000184212">
    <property type="component" value="Unassembled WGS sequence"/>
</dbReference>
<organism evidence="2 3">
    <name type="scientific">Chryseolinea serpens</name>
    <dbReference type="NCBI Taxonomy" id="947013"/>
    <lineage>
        <taxon>Bacteria</taxon>
        <taxon>Pseudomonadati</taxon>
        <taxon>Bacteroidota</taxon>
        <taxon>Cytophagia</taxon>
        <taxon>Cytophagales</taxon>
        <taxon>Fulvivirgaceae</taxon>
        <taxon>Chryseolinea</taxon>
    </lineage>
</organism>
<dbReference type="AlphaFoldDB" id="A0A1M5U2C4"/>